<reference evidence="2 3" key="1">
    <citation type="submission" date="2018-08" db="EMBL/GenBank/DDBJ databases">
        <title>Recombination of ecologically and evolutionarily significant loci maintains genetic cohesion in the Pseudomonas syringae species complex.</title>
        <authorList>
            <person name="Dillon M."/>
            <person name="Thakur S."/>
            <person name="Almeida R.N.D."/>
            <person name="Weir B.S."/>
            <person name="Guttman D.S."/>
        </authorList>
    </citation>
    <scope>NUCLEOTIDE SEQUENCE [LARGE SCALE GENOMIC DNA]</scope>
    <source>
        <strain evidence="2 3">ICMP 4324</strain>
    </source>
</reference>
<keyword evidence="1" id="KW-0472">Membrane</keyword>
<protein>
    <submittedName>
        <fullName evidence="2">Uncharacterized protein</fullName>
    </submittedName>
</protein>
<dbReference type="EMBL" id="RBON01000100">
    <property type="protein sequence ID" value="RMM71177.1"/>
    <property type="molecule type" value="Genomic_DNA"/>
</dbReference>
<keyword evidence="1" id="KW-0812">Transmembrane</keyword>
<dbReference type="AlphaFoldDB" id="A0A3M3GAB0"/>
<proteinExistence type="predicted"/>
<sequence>MNTKQAKNAKALSHSVIMGLGFLTALLVLFLTLYGMYKILPLALITSNVWEIPCRGLALMSMMIGLHQIPEKIITLTRTIAAQFSKL</sequence>
<keyword evidence="1" id="KW-1133">Transmembrane helix</keyword>
<feature type="transmembrane region" description="Helical" evidence="1">
    <location>
        <begin position="12"/>
        <end position="37"/>
    </location>
</feature>
<accession>A0A3M3GAB0</accession>
<gene>
    <name evidence="2" type="ORF">ALQ73_200183</name>
</gene>
<name>A0A3M3GAB0_PSESG</name>
<evidence type="ECO:0000313" key="3">
    <source>
        <dbReference type="Proteomes" id="UP000276829"/>
    </source>
</evidence>
<organism evidence="2 3">
    <name type="scientific">Pseudomonas savastanoi pv. glycinea</name>
    <name type="common">Pseudomonas syringae pv. glycinea</name>
    <dbReference type="NCBI Taxonomy" id="318"/>
    <lineage>
        <taxon>Bacteria</taxon>
        <taxon>Pseudomonadati</taxon>
        <taxon>Pseudomonadota</taxon>
        <taxon>Gammaproteobacteria</taxon>
        <taxon>Pseudomonadales</taxon>
        <taxon>Pseudomonadaceae</taxon>
        <taxon>Pseudomonas</taxon>
    </lineage>
</organism>
<dbReference type="RefSeq" id="WP_103750672.1">
    <property type="nucleotide sequence ID" value="NZ_RBON01000100.1"/>
</dbReference>
<evidence type="ECO:0000313" key="2">
    <source>
        <dbReference type="EMBL" id="RMM71177.1"/>
    </source>
</evidence>
<dbReference type="Proteomes" id="UP000276829">
    <property type="component" value="Unassembled WGS sequence"/>
</dbReference>
<evidence type="ECO:0000256" key="1">
    <source>
        <dbReference type="SAM" id="Phobius"/>
    </source>
</evidence>
<comment type="caution">
    <text evidence="2">The sequence shown here is derived from an EMBL/GenBank/DDBJ whole genome shotgun (WGS) entry which is preliminary data.</text>
</comment>